<dbReference type="SUPFAM" id="SSF47576">
    <property type="entry name" value="Calponin-homology domain, CH-domain"/>
    <property type="match status" value="1"/>
</dbReference>
<evidence type="ECO:0000259" key="4">
    <source>
        <dbReference type="PROSITE" id="PS50021"/>
    </source>
</evidence>
<accession>Q1A232</accession>
<feature type="compositionally biased region" description="Basic and acidic residues" evidence="3">
    <location>
        <begin position="168"/>
        <end position="180"/>
    </location>
</feature>
<dbReference type="Gene3D" id="1.10.418.10">
    <property type="entry name" value="Calponin-like domain"/>
    <property type="match status" value="1"/>
</dbReference>
<feature type="domain" description="Calponin-homology (CH)" evidence="4">
    <location>
        <begin position="1"/>
        <end position="105"/>
    </location>
</feature>
<feature type="region of interest" description="Disordered" evidence="3">
    <location>
        <begin position="807"/>
        <end position="829"/>
    </location>
</feature>
<feature type="region of interest" description="Disordered" evidence="3">
    <location>
        <begin position="168"/>
        <end position="207"/>
    </location>
</feature>
<dbReference type="InterPro" id="IPR001715">
    <property type="entry name" value="CH_dom"/>
</dbReference>
<dbReference type="Pfam" id="PF00307">
    <property type="entry name" value="CH"/>
    <property type="match status" value="1"/>
</dbReference>
<feature type="repeat" description="Filamin" evidence="1">
    <location>
        <begin position="209"/>
        <end position="324"/>
    </location>
</feature>
<name>Q1A232_AMOPR</name>
<proteinExistence type="evidence at transcript level"/>
<dbReference type="PANTHER" id="PTHR23167:SF46">
    <property type="entry name" value="EPS15 HOMOLOGY DOMAIN CONTAINING PROTEIN-BINDING PROTEIN 1, ISOFORM F"/>
    <property type="match status" value="1"/>
</dbReference>
<dbReference type="InterPro" id="IPR050540">
    <property type="entry name" value="F-actin_Monoox_Mical"/>
</dbReference>
<evidence type="ECO:0000256" key="3">
    <source>
        <dbReference type="SAM" id="MobiDB-lite"/>
    </source>
</evidence>
<feature type="compositionally biased region" description="Polar residues" evidence="3">
    <location>
        <begin position="182"/>
        <end position="191"/>
    </location>
</feature>
<evidence type="ECO:0000256" key="2">
    <source>
        <dbReference type="SAM" id="Coils"/>
    </source>
</evidence>
<dbReference type="AlphaFoldDB" id="Q1A232"/>
<dbReference type="InterPro" id="IPR036872">
    <property type="entry name" value="CH_dom_sf"/>
</dbReference>
<keyword evidence="2" id="KW-0175">Coiled coil</keyword>
<dbReference type="InterPro" id="IPR017868">
    <property type="entry name" value="Filamin/ABP280_repeat-like"/>
</dbReference>
<dbReference type="PANTHER" id="PTHR23167">
    <property type="entry name" value="CALPONIN HOMOLOGY DOMAIN-CONTAINING PROTEIN DDB_G0272472-RELATED"/>
    <property type="match status" value="1"/>
</dbReference>
<evidence type="ECO:0000256" key="1">
    <source>
        <dbReference type="PROSITE-ProRule" id="PRU00087"/>
    </source>
</evidence>
<dbReference type="InterPro" id="IPR014756">
    <property type="entry name" value="Ig_E-set"/>
</dbReference>
<feature type="region of interest" description="Disordered" evidence="3">
    <location>
        <begin position="438"/>
        <end position="473"/>
    </location>
</feature>
<dbReference type="SMART" id="SM00033">
    <property type="entry name" value="CH"/>
    <property type="match status" value="1"/>
</dbReference>
<feature type="compositionally biased region" description="Polar residues" evidence="3">
    <location>
        <begin position="869"/>
        <end position="878"/>
    </location>
</feature>
<dbReference type="SUPFAM" id="SSF81296">
    <property type="entry name" value="E set domains"/>
    <property type="match status" value="1"/>
</dbReference>
<feature type="region of interest" description="Disordered" evidence="3">
    <location>
        <begin position="381"/>
        <end position="421"/>
    </location>
</feature>
<dbReference type="PROSITE" id="PS50194">
    <property type="entry name" value="FILAMIN_REPEAT"/>
    <property type="match status" value="1"/>
</dbReference>
<feature type="region of interest" description="Disordered" evidence="3">
    <location>
        <begin position="842"/>
        <end position="878"/>
    </location>
</feature>
<feature type="coiled-coil region" evidence="2">
    <location>
        <begin position="734"/>
        <end position="788"/>
    </location>
</feature>
<sequence>MASLLRWCNRYTRGHDHITPATDLNTCWGDGLLFCALLYTWFPEKIPIQTLKAATLQDKLYNLNLAFKVGEETGAEPFLDAEDTAEIQDTKSIIVYLSEIYNNVKDLPVKFEASYEWNRKFEAAEQAKKEEEYRKKLEAERAAAPSAESPTVKLGDLASKMAAKRAEEIAREREEEEKFAKSRTSTDFTRQSPEEEEEMRRARAEGVQTVDASAVEYSITGKGAKGGPAKSMLIFTCNITVSGKKPSAGIKTDLEVLIECPTGDLRVNVMGGPGGAFHVGFNPPEPGQYWIDFVYLGTLVEKTFLLEITDAARKVPENPYTGKVKKEWLAKNGSSSAKPTSVDRSNENALAAKLEEEKSAVERAIAERAAAEKAAREAAERAAAEKAAREASERAAAEKAAREAAERAAAEKAAREAAERAAAEKAAAEKAATEKAAAEKAAAEKAAREAAERAAAEKAAREAAERAAREEEERIEAERERIRLEEEHLARLQAEEDAALRAAEEAAIAAAQAEAAEAAEAAAMLALAEAEAARAEEIQAQLAAQLKEAEEAAERAQAELRAVEELELKRIAEEKSRGDAASAALEAAEAAVAASTSNLTPEEIISLRAEAKQIAEAVITDDYVEPDPTVTKFGFVSGITFSFNTLTRHGQKTSRAGETSRFLALSNGLDGSALVEDGGDGSYLYEHLVSPGTNTVDIKLDGLSLKGFPLVFEVPNLSADIEAAHREHLSKLELARAQIEADELQRLVKEKTVQKELEAQKALEAARLLKLEQEAAAARARVEGQAQKEQKEVAQVLALRNAAQARQAQGSVNDARSSHEDDISAKPASSIRNVFEAKVQQAQVVPERPPVGRNTSVGRGGKSKLASMWEQTIAQNKK</sequence>
<dbReference type="EMBL" id="DQ374440">
    <property type="protein sequence ID" value="ABD16178.1"/>
    <property type="molecule type" value="mRNA"/>
</dbReference>
<evidence type="ECO:0000313" key="5">
    <source>
        <dbReference type="EMBL" id="ABD16178.1"/>
    </source>
</evidence>
<protein>
    <submittedName>
        <fullName evidence="5">110 kDa actin binding protein interacting with anti-filamin antibody</fullName>
    </submittedName>
</protein>
<organism evidence="5">
    <name type="scientific">Amoeba proteus</name>
    <name type="common">Amoeba</name>
    <name type="synonym">Chaos diffluens</name>
    <dbReference type="NCBI Taxonomy" id="5775"/>
    <lineage>
        <taxon>Eukaryota</taxon>
        <taxon>Amoebozoa</taxon>
        <taxon>Tubulinea</taxon>
        <taxon>Elardia</taxon>
        <taxon>Euamoebida</taxon>
        <taxon>Amoebidae</taxon>
        <taxon>Amoeba</taxon>
    </lineage>
</organism>
<dbReference type="PROSITE" id="PS50021">
    <property type="entry name" value="CH"/>
    <property type="match status" value="1"/>
</dbReference>
<reference evidence="5" key="1">
    <citation type="journal article" date="2010" name="Arch. Biochem. Biophys.">
        <title>C-terminal fragment of amebin promotes actin filament bundling, inhibits acto-myosin ATPase activity and is essential for amoeba migration.</title>
        <authorList>
            <person name="Jozwiak J."/>
            <person name="Rzhepetskyy Y."/>
            <person name="Sobczak M."/>
            <person name="Kocik E."/>
            <person name="Skorzewski R."/>
            <person name="Klopocka W."/>
            <person name="Redowicz M.J."/>
        </authorList>
    </citation>
    <scope>NUCLEOTIDE SEQUENCE</scope>
</reference>